<reference evidence="2" key="2">
    <citation type="submission" date="2015-06" db="UniProtKB">
        <authorList>
            <consortium name="EnsemblProtists"/>
        </authorList>
    </citation>
    <scope>IDENTIFICATION</scope>
    <source>
        <strain evidence="2">Emoy2</strain>
    </source>
</reference>
<name>M4BLD4_HYAAE</name>
<dbReference type="EMBL" id="JH598375">
    <property type="status" value="NOT_ANNOTATED_CDS"/>
    <property type="molecule type" value="Genomic_DNA"/>
</dbReference>
<dbReference type="AlphaFoldDB" id="M4BLD4"/>
<feature type="region of interest" description="Disordered" evidence="1">
    <location>
        <begin position="1"/>
        <end position="22"/>
    </location>
</feature>
<dbReference type="VEuPathDB" id="FungiDB:HpaG807219"/>
<reference evidence="3" key="1">
    <citation type="journal article" date="2010" name="Science">
        <title>Signatures of adaptation to obligate biotrophy in the Hyaloperonospora arabidopsidis genome.</title>
        <authorList>
            <person name="Baxter L."/>
            <person name="Tripathy S."/>
            <person name="Ishaque N."/>
            <person name="Boot N."/>
            <person name="Cabral A."/>
            <person name="Kemen E."/>
            <person name="Thines M."/>
            <person name="Ah-Fong A."/>
            <person name="Anderson R."/>
            <person name="Badejoko W."/>
            <person name="Bittner-Eddy P."/>
            <person name="Boore J.L."/>
            <person name="Chibucos M.C."/>
            <person name="Coates M."/>
            <person name="Dehal P."/>
            <person name="Delehaunty K."/>
            <person name="Dong S."/>
            <person name="Downton P."/>
            <person name="Dumas B."/>
            <person name="Fabro G."/>
            <person name="Fronick C."/>
            <person name="Fuerstenberg S.I."/>
            <person name="Fulton L."/>
            <person name="Gaulin E."/>
            <person name="Govers F."/>
            <person name="Hughes L."/>
            <person name="Humphray S."/>
            <person name="Jiang R.H."/>
            <person name="Judelson H."/>
            <person name="Kamoun S."/>
            <person name="Kyung K."/>
            <person name="Meijer H."/>
            <person name="Minx P."/>
            <person name="Morris P."/>
            <person name="Nelson J."/>
            <person name="Phuntumart V."/>
            <person name="Qutob D."/>
            <person name="Rehmany A."/>
            <person name="Rougon-Cardoso A."/>
            <person name="Ryden P."/>
            <person name="Torto-Alalibo T."/>
            <person name="Studholme D."/>
            <person name="Wang Y."/>
            <person name="Win J."/>
            <person name="Wood J."/>
            <person name="Clifton S.W."/>
            <person name="Rogers J."/>
            <person name="Van den Ackerveken G."/>
            <person name="Jones J.D."/>
            <person name="McDowell J.M."/>
            <person name="Beynon J."/>
            <person name="Tyler B.M."/>
        </authorList>
    </citation>
    <scope>NUCLEOTIDE SEQUENCE [LARGE SCALE GENOMIC DNA]</scope>
    <source>
        <strain evidence="3">Emoy2</strain>
    </source>
</reference>
<sequence>MLRMADVEEPEDMLKAHQRKKARRGKIFFGSSEFRQKIPTQPDRTREINRRYVHAVRESLEESSSEGSSLETRITKGD</sequence>
<organism evidence="2 3">
    <name type="scientific">Hyaloperonospora arabidopsidis (strain Emoy2)</name>
    <name type="common">Downy mildew agent</name>
    <name type="synonym">Peronospora arabidopsidis</name>
    <dbReference type="NCBI Taxonomy" id="559515"/>
    <lineage>
        <taxon>Eukaryota</taxon>
        <taxon>Sar</taxon>
        <taxon>Stramenopiles</taxon>
        <taxon>Oomycota</taxon>
        <taxon>Peronosporomycetes</taxon>
        <taxon>Peronosporales</taxon>
        <taxon>Peronosporaceae</taxon>
        <taxon>Hyaloperonospora</taxon>
    </lineage>
</organism>
<keyword evidence="3" id="KW-1185">Reference proteome</keyword>
<dbReference type="HOGENOM" id="CLU_2627220_0_0_1"/>
<protein>
    <submittedName>
        <fullName evidence="2">Uncharacterized protein</fullName>
    </submittedName>
</protein>
<evidence type="ECO:0000313" key="3">
    <source>
        <dbReference type="Proteomes" id="UP000011713"/>
    </source>
</evidence>
<dbReference type="Proteomes" id="UP000011713">
    <property type="component" value="Unassembled WGS sequence"/>
</dbReference>
<accession>M4BLD4</accession>
<dbReference type="EnsemblProtists" id="HpaT807219">
    <property type="protein sequence ID" value="HpaP807219"/>
    <property type="gene ID" value="HpaG807219"/>
</dbReference>
<evidence type="ECO:0000256" key="1">
    <source>
        <dbReference type="SAM" id="MobiDB-lite"/>
    </source>
</evidence>
<dbReference type="InParanoid" id="M4BLD4"/>
<feature type="region of interest" description="Disordered" evidence="1">
    <location>
        <begin position="57"/>
        <end position="78"/>
    </location>
</feature>
<dbReference type="OMA" id="INRRYVH"/>
<proteinExistence type="predicted"/>
<evidence type="ECO:0000313" key="2">
    <source>
        <dbReference type="EnsemblProtists" id="HpaP807219"/>
    </source>
</evidence>